<dbReference type="OrthoDB" id="206201at2759"/>
<dbReference type="GO" id="GO:0006508">
    <property type="term" value="P:proteolysis"/>
    <property type="evidence" value="ECO:0007669"/>
    <property type="project" value="UniProtKB-KW"/>
</dbReference>
<dbReference type="SUPFAM" id="SSF52743">
    <property type="entry name" value="Subtilisin-like"/>
    <property type="match status" value="1"/>
</dbReference>
<dbReference type="Pfam" id="PF00082">
    <property type="entry name" value="Peptidase_S8"/>
    <property type="match status" value="1"/>
</dbReference>
<feature type="domain" description="Inhibitor I9" evidence="10">
    <location>
        <begin position="35"/>
        <end position="113"/>
    </location>
</feature>
<dbReference type="InterPro" id="IPR036852">
    <property type="entry name" value="Peptidase_S8/S53_dom_sf"/>
</dbReference>
<dbReference type="InterPro" id="IPR037045">
    <property type="entry name" value="S8pro/Inhibitor_I9_sf"/>
</dbReference>
<feature type="active site" description="Charge relay system" evidence="7">
    <location>
        <position position="173"/>
    </location>
</feature>
<feature type="active site" description="Charge relay system" evidence="7">
    <location>
        <position position="144"/>
    </location>
</feature>
<keyword evidence="4 8" id="KW-0732">Signal</keyword>
<comment type="subcellular location">
    <subcellularLocation>
        <location evidence="1">Secreted</location>
    </subcellularLocation>
</comment>
<dbReference type="KEGG" id="mcha:111018312"/>
<evidence type="ECO:0000256" key="7">
    <source>
        <dbReference type="PROSITE-ProRule" id="PRU01240"/>
    </source>
</evidence>
<dbReference type="InterPro" id="IPR045051">
    <property type="entry name" value="SBT"/>
</dbReference>
<evidence type="ECO:0000256" key="8">
    <source>
        <dbReference type="SAM" id="SignalP"/>
    </source>
</evidence>
<dbReference type="Gene3D" id="2.60.40.2310">
    <property type="match status" value="1"/>
</dbReference>
<dbReference type="Pfam" id="PF05922">
    <property type="entry name" value="Inhibitor_I9"/>
    <property type="match status" value="1"/>
</dbReference>
<dbReference type="CDD" id="cd02120">
    <property type="entry name" value="PA_subtilisin_like"/>
    <property type="match status" value="1"/>
</dbReference>
<evidence type="ECO:0000256" key="6">
    <source>
        <dbReference type="ARBA" id="ARBA00022825"/>
    </source>
</evidence>
<keyword evidence="3 7" id="KW-0645">Protease</keyword>
<feature type="domain" description="Peptidase S8/S53" evidence="9">
    <location>
        <begin position="212"/>
        <end position="547"/>
    </location>
</feature>
<feature type="domain" description="Subtilisin-like protease fibronectin type-III" evidence="11">
    <location>
        <begin position="608"/>
        <end position="706"/>
    </location>
</feature>
<dbReference type="Pfam" id="PF17766">
    <property type="entry name" value="fn3_6"/>
    <property type="match status" value="1"/>
</dbReference>
<evidence type="ECO:0000256" key="3">
    <source>
        <dbReference type="ARBA" id="ARBA00022670"/>
    </source>
</evidence>
<dbReference type="GeneID" id="111018312"/>
<dbReference type="PROSITE" id="PS00138">
    <property type="entry name" value="SUBTILASE_SER"/>
    <property type="match status" value="1"/>
</dbReference>
<dbReference type="Gene3D" id="3.40.50.200">
    <property type="entry name" value="Peptidase S8/S53 domain"/>
    <property type="match status" value="2"/>
</dbReference>
<evidence type="ECO:0000256" key="2">
    <source>
        <dbReference type="ARBA" id="ARBA00011073"/>
    </source>
</evidence>
<accession>A0A6J1D8U9</accession>
<dbReference type="GO" id="GO:0004252">
    <property type="term" value="F:serine-type endopeptidase activity"/>
    <property type="evidence" value="ECO:0007669"/>
    <property type="project" value="UniProtKB-UniRule"/>
</dbReference>
<keyword evidence="12" id="KW-1185">Reference proteome</keyword>
<name>A0A6J1D8U9_MOMCH</name>
<dbReference type="Gene3D" id="3.30.70.80">
    <property type="entry name" value="Peptidase S8 propeptide/proteinase inhibitor I9"/>
    <property type="match status" value="1"/>
</dbReference>
<feature type="signal peptide" evidence="8">
    <location>
        <begin position="1"/>
        <end position="25"/>
    </location>
</feature>
<feature type="active site" description="Charge relay system" evidence="7">
    <location>
        <position position="499"/>
    </location>
</feature>
<dbReference type="SUPFAM" id="SSF54897">
    <property type="entry name" value="Protease propeptides/inhibitors"/>
    <property type="match status" value="1"/>
</dbReference>
<reference evidence="13" key="1">
    <citation type="submission" date="2025-08" db="UniProtKB">
        <authorList>
            <consortium name="RefSeq"/>
        </authorList>
    </citation>
    <scope>IDENTIFICATION</scope>
    <source>
        <strain evidence="13">OHB3-1</strain>
    </source>
</reference>
<dbReference type="InterPro" id="IPR023828">
    <property type="entry name" value="Peptidase_S8_Ser-AS"/>
</dbReference>
<dbReference type="PANTHER" id="PTHR10795">
    <property type="entry name" value="PROPROTEIN CONVERTASE SUBTILISIN/KEXIN"/>
    <property type="match status" value="1"/>
</dbReference>
<dbReference type="InterPro" id="IPR000209">
    <property type="entry name" value="Peptidase_S8/S53_dom"/>
</dbReference>
<dbReference type="Proteomes" id="UP000504603">
    <property type="component" value="Unplaced"/>
</dbReference>
<organism evidence="12 13">
    <name type="scientific">Momordica charantia</name>
    <name type="common">Bitter gourd</name>
    <name type="synonym">Balsam pear</name>
    <dbReference type="NCBI Taxonomy" id="3673"/>
    <lineage>
        <taxon>Eukaryota</taxon>
        <taxon>Viridiplantae</taxon>
        <taxon>Streptophyta</taxon>
        <taxon>Embryophyta</taxon>
        <taxon>Tracheophyta</taxon>
        <taxon>Spermatophyta</taxon>
        <taxon>Magnoliopsida</taxon>
        <taxon>eudicotyledons</taxon>
        <taxon>Gunneridae</taxon>
        <taxon>Pentapetalae</taxon>
        <taxon>rosids</taxon>
        <taxon>fabids</taxon>
        <taxon>Cucurbitales</taxon>
        <taxon>Cucurbitaceae</taxon>
        <taxon>Momordiceae</taxon>
        <taxon>Momordica</taxon>
    </lineage>
</organism>
<keyword evidence="6 7" id="KW-0720">Serine protease</keyword>
<evidence type="ECO:0000256" key="1">
    <source>
        <dbReference type="ARBA" id="ARBA00004613"/>
    </source>
</evidence>
<evidence type="ECO:0000313" key="13">
    <source>
        <dbReference type="RefSeq" id="XP_022150039.1"/>
    </source>
</evidence>
<dbReference type="PRINTS" id="PR00723">
    <property type="entry name" value="SUBTILISIN"/>
</dbReference>
<evidence type="ECO:0000259" key="10">
    <source>
        <dbReference type="Pfam" id="PF05922"/>
    </source>
</evidence>
<gene>
    <name evidence="13" type="primary">LOC111018312</name>
</gene>
<keyword evidence="5 7" id="KW-0378">Hydrolase</keyword>
<dbReference type="InterPro" id="IPR041469">
    <property type="entry name" value="Subtilisin-like_FN3"/>
</dbReference>
<evidence type="ECO:0000259" key="9">
    <source>
        <dbReference type="Pfam" id="PF00082"/>
    </source>
</evidence>
<dbReference type="GO" id="GO:0005576">
    <property type="term" value="C:extracellular region"/>
    <property type="evidence" value="ECO:0007669"/>
    <property type="project" value="UniProtKB-SubCell"/>
</dbReference>
<sequence>MSKDKTFSLIVLVFVLLSVVGYVVAVENDEEKKHFIVFLKNNKPVLDEINAAATHLNVLMSVKESHVDAKESMVYSYTKSFNAFAAKLTKEEAQTLSKRDEVHSVIPNQYRKIQTTRSWDFIGFPPNVRRHPQQESNIIVGLFDTGITPTAESFKDDGFGPPPKKWKGGPCHHYANFSGCNNKLIGARYFKLDGTHDPLDILSPLDMDGAMYKVCWTTTGCTDMDILAAFDAAIHDGVDIISISISGGSNYVEDGISIGAFHAMKKGIITVTSAGNSGPSAATVANHAPWILTVAASGIDRKFISRVELGNGKNISGIGINTFNPGQKLYPLVDGRDVARNSDSKDRAGYCAEGSLDPKLVKGSLVLCRLMSWGSDSVVKSLGADGVIVQSDLFLDNAEIFMAPATMVSGSVGASIETYIKSTRTPKAVIYRTREVKTRAPFVASFSSRGPNPGSNRILKPDIAAPGVDILAAYTPLKSLTGLKGDTQFSKFTLMSGTSMACPHAAGAAAYVKSFHPHWSTAAVRSALITTARPINRRMNVEGEFAYGAGNINPASAVNPGLIYDHGEMSYIQFLCKEGYSGSSIAVLAGSNPINCSSLIPGLGYDSVNYPTIQLSLRSTQRPTVAVFKRRVTNVYRAVSVYNATVTAPHGVELTVAPATLSFTRLLQKRTFKVVVKASPMPPAKMVSGSLVWKDGRHVVRSPIVVYSPSQ</sequence>
<evidence type="ECO:0000256" key="5">
    <source>
        <dbReference type="ARBA" id="ARBA00022801"/>
    </source>
</evidence>
<dbReference type="InterPro" id="IPR015500">
    <property type="entry name" value="Peptidase_S8_subtilisin-rel"/>
</dbReference>
<dbReference type="InterPro" id="IPR010259">
    <property type="entry name" value="S8pro/Inhibitor_I9"/>
</dbReference>
<protein>
    <submittedName>
        <fullName evidence="13">Subtilisin-like protease SBT4.14</fullName>
    </submittedName>
</protein>
<dbReference type="Gene3D" id="3.50.30.30">
    <property type="match status" value="1"/>
</dbReference>
<evidence type="ECO:0000313" key="12">
    <source>
        <dbReference type="Proteomes" id="UP000504603"/>
    </source>
</evidence>
<evidence type="ECO:0000256" key="4">
    <source>
        <dbReference type="ARBA" id="ARBA00022729"/>
    </source>
</evidence>
<evidence type="ECO:0000259" key="11">
    <source>
        <dbReference type="Pfam" id="PF17766"/>
    </source>
</evidence>
<dbReference type="RefSeq" id="XP_022150039.1">
    <property type="nucleotide sequence ID" value="XM_022294347.1"/>
</dbReference>
<proteinExistence type="inferred from homology"/>
<comment type="similarity">
    <text evidence="2 7">Belongs to the peptidase S8 family.</text>
</comment>
<feature type="chain" id="PRO_5026848441" evidence="8">
    <location>
        <begin position="26"/>
        <end position="711"/>
    </location>
</feature>
<dbReference type="PROSITE" id="PS51892">
    <property type="entry name" value="SUBTILASE"/>
    <property type="match status" value="1"/>
</dbReference>
<dbReference type="AlphaFoldDB" id="A0A6J1D8U9"/>